<reference evidence="1" key="1">
    <citation type="submission" date="2016-03" db="EMBL/GenBank/DDBJ databases">
        <title>Co-evolution between Pasteurellaceae and their hosts.</title>
        <authorList>
            <person name="Hansen M.J."/>
            <person name="Bojesen A.M."/>
            <person name="Planet P."/>
        </authorList>
    </citation>
    <scope>NUCLEOTIDE SEQUENCE</scope>
    <source>
        <strain evidence="1">146/S8/89</strain>
    </source>
</reference>
<evidence type="ECO:0000313" key="1">
    <source>
        <dbReference type="EMBL" id="MDG6896218.1"/>
    </source>
</evidence>
<gene>
    <name evidence="1" type="ORF">A6A20_11470</name>
</gene>
<keyword evidence="2" id="KW-1185">Reference proteome</keyword>
<proteinExistence type="predicted"/>
<evidence type="ECO:0000313" key="2">
    <source>
        <dbReference type="Proteomes" id="UP001155500"/>
    </source>
</evidence>
<accession>A0A9X4SMJ7</accession>
<dbReference type="EMBL" id="LWID01000001">
    <property type="protein sequence ID" value="MDG6896218.1"/>
    <property type="molecule type" value="Genomic_DNA"/>
</dbReference>
<name>A0A9X4SMJ7_9PAST</name>
<protein>
    <submittedName>
        <fullName evidence="1">Uncharacterized protein</fullName>
    </submittedName>
</protein>
<sequence>MPSLKIMFNETGNNWGIFSRAKELYNQKMKYIKFKLLNLQKFPDSIVKYNREYVISRHPEDIKEYDYMSQLSKNDKINFSLLSSPGVFIYISIEGWFYLLPIAQREWLNNFNDDINSFLETFFSVFENKLEFSELLKLFDLDNLKRFKEWLEYILIYDYNRDFAIYCDKAITNIIKNIDLKDNDLNFWLSNKKFPIDFLQFNRKYVEDKYPLGIAEYNYLNSLTEGSKIDFSKFSGGSFYISWNGWSYILPKLQYEWFHNYNNTIDFFMGEFIFHITYGNNIFKLLDILDKKDITKLFNWFKYIIIYYSYQSFSQYYRNNIKNLIFIIDDFINEN</sequence>
<dbReference type="Proteomes" id="UP001155500">
    <property type="component" value="Unassembled WGS sequence"/>
</dbReference>
<organism evidence="1 2">
    <name type="scientific">Volucribacter amazonae</name>
    <dbReference type="NCBI Taxonomy" id="256731"/>
    <lineage>
        <taxon>Bacteria</taxon>
        <taxon>Pseudomonadati</taxon>
        <taxon>Pseudomonadota</taxon>
        <taxon>Gammaproteobacteria</taxon>
        <taxon>Pasteurellales</taxon>
        <taxon>Pasteurellaceae</taxon>
        <taxon>Volucribacter</taxon>
    </lineage>
</organism>
<comment type="caution">
    <text evidence="1">The sequence shown here is derived from an EMBL/GenBank/DDBJ whole genome shotgun (WGS) entry which is preliminary data.</text>
</comment>
<dbReference type="AlphaFoldDB" id="A0A9X4SMJ7"/>